<evidence type="ECO:0000313" key="7">
    <source>
        <dbReference type="Proteomes" id="UP001164746"/>
    </source>
</evidence>
<evidence type="ECO:0000256" key="4">
    <source>
        <dbReference type="ARBA" id="ARBA00023136"/>
    </source>
</evidence>
<dbReference type="PANTHER" id="PTHR11785">
    <property type="entry name" value="AMINO ACID TRANSPORTER"/>
    <property type="match status" value="1"/>
</dbReference>
<dbReference type="Gene3D" id="1.20.1740.10">
    <property type="entry name" value="Amino acid/polyamine transporter I"/>
    <property type="match status" value="2"/>
</dbReference>
<keyword evidence="3 5" id="KW-1133">Transmembrane helix</keyword>
<evidence type="ECO:0000256" key="3">
    <source>
        <dbReference type="ARBA" id="ARBA00022989"/>
    </source>
</evidence>
<dbReference type="Pfam" id="PF13520">
    <property type="entry name" value="AA_permease_2"/>
    <property type="match status" value="2"/>
</dbReference>
<dbReference type="InterPro" id="IPR002293">
    <property type="entry name" value="AA/rel_permease1"/>
</dbReference>
<keyword evidence="7" id="KW-1185">Reference proteome</keyword>
<evidence type="ECO:0000256" key="5">
    <source>
        <dbReference type="SAM" id="Phobius"/>
    </source>
</evidence>
<keyword evidence="4 5" id="KW-0472">Membrane</keyword>
<comment type="subcellular location">
    <subcellularLocation>
        <location evidence="1">Membrane</location>
        <topology evidence="1">Multi-pass membrane protein</topology>
    </subcellularLocation>
</comment>
<feature type="transmembrane region" description="Helical" evidence="5">
    <location>
        <begin position="341"/>
        <end position="364"/>
    </location>
</feature>
<protein>
    <submittedName>
        <fullName evidence="6">BAT1-like protein</fullName>
    </submittedName>
</protein>
<accession>A0ABY7ESI9</accession>
<dbReference type="PANTHER" id="PTHR11785:SF512">
    <property type="entry name" value="SOBREMESA, ISOFORM B"/>
    <property type="match status" value="1"/>
</dbReference>
<gene>
    <name evidence="6" type="ORF">MAR_027005</name>
</gene>
<evidence type="ECO:0000313" key="6">
    <source>
        <dbReference type="EMBL" id="WAR12825.1"/>
    </source>
</evidence>
<organism evidence="6 7">
    <name type="scientific">Mya arenaria</name>
    <name type="common">Soft-shell clam</name>
    <dbReference type="NCBI Taxonomy" id="6604"/>
    <lineage>
        <taxon>Eukaryota</taxon>
        <taxon>Metazoa</taxon>
        <taxon>Spiralia</taxon>
        <taxon>Lophotrochozoa</taxon>
        <taxon>Mollusca</taxon>
        <taxon>Bivalvia</taxon>
        <taxon>Autobranchia</taxon>
        <taxon>Heteroconchia</taxon>
        <taxon>Euheterodonta</taxon>
        <taxon>Imparidentia</taxon>
        <taxon>Neoheterodontei</taxon>
        <taxon>Myida</taxon>
        <taxon>Myoidea</taxon>
        <taxon>Myidae</taxon>
        <taxon>Mya</taxon>
    </lineage>
</organism>
<feature type="non-terminal residue" evidence="6">
    <location>
        <position position="1"/>
    </location>
</feature>
<name>A0ABY7ESI9_MYAAR</name>
<feature type="transmembrane region" description="Helical" evidence="5">
    <location>
        <begin position="15"/>
        <end position="33"/>
    </location>
</feature>
<proteinExistence type="predicted"/>
<feature type="transmembrane region" description="Helical" evidence="5">
    <location>
        <begin position="45"/>
        <end position="67"/>
    </location>
</feature>
<keyword evidence="2 5" id="KW-0812">Transmembrane</keyword>
<dbReference type="Proteomes" id="UP001164746">
    <property type="component" value="Chromosome 8"/>
</dbReference>
<dbReference type="InterPro" id="IPR050598">
    <property type="entry name" value="AminoAcid_Transporter"/>
</dbReference>
<dbReference type="EMBL" id="CP111019">
    <property type="protein sequence ID" value="WAR12825.1"/>
    <property type="molecule type" value="Genomic_DNA"/>
</dbReference>
<evidence type="ECO:0000256" key="2">
    <source>
        <dbReference type="ARBA" id="ARBA00022692"/>
    </source>
</evidence>
<reference evidence="6" key="1">
    <citation type="submission" date="2022-11" db="EMBL/GenBank/DDBJ databases">
        <title>Centuries of genome instability and evolution in soft-shell clam transmissible cancer (bioRxiv).</title>
        <authorList>
            <person name="Hart S.F.M."/>
            <person name="Yonemitsu M.A."/>
            <person name="Giersch R.M."/>
            <person name="Beal B.F."/>
            <person name="Arriagada G."/>
            <person name="Davis B.W."/>
            <person name="Ostrander E.A."/>
            <person name="Goff S.P."/>
            <person name="Metzger M.J."/>
        </authorList>
    </citation>
    <scope>NUCLEOTIDE SEQUENCE</scope>
    <source>
        <strain evidence="6">MELC-2E11</strain>
        <tissue evidence="6">Siphon/mantle</tissue>
    </source>
</reference>
<feature type="transmembrane region" description="Helical" evidence="5">
    <location>
        <begin position="196"/>
        <end position="218"/>
    </location>
</feature>
<evidence type="ECO:0000256" key="1">
    <source>
        <dbReference type="ARBA" id="ARBA00004141"/>
    </source>
</evidence>
<sequence length="381" mass="42259">KAACISETKWKKNTAYIHLSIISASSAGSGVFISPKGVLEGTGSIGFCLIIWAACGMVSTLGALSYAELGTSIPRSGGEHAYLMYIFGSGTRRIGTLVGIFILRPVMFSVMTLSLGTYLVKPFFPTCTEPPDLPVKLFTILARQTEYISDGFQGTRKDPSLMAIAFYNGLWAYDGWNNLNFITEELKNPEKNLPRAIMLGIPLVTFAYVCANVGFFAVMSREEILLSRAVAVTLFRLCTRWTFSNHFVLYTCEKANTCALNCLHAADVNPGNNSLRPDHFDRLLRFLHMVGLRCYRFCSVGTEIHGTQALKALQGADICAYLCTTDVYLSGDFAYYTDGTAYFLLCNTIYFLRGICLLSFYILWTQDSSIRARIQISTNTF</sequence>